<dbReference type="GO" id="GO:0031145">
    <property type="term" value="P:anaphase-promoting complex-dependent catabolic process"/>
    <property type="evidence" value="ECO:0007669"/>
    <property type="project" value="TreeGrafter"/>
</dbReference>
<keyword evidence="11" id="KW-1185">Reference proteome</keyword>
<evidence type="ECO:0000256" key="3">
    <source>
        <dbReference type="ARBA" id="ARBA00022618"/>
    </source>
</evidence>
<dbReference type="PANTHER" id="PTHR12830">
    <property type="entry name" value="ANAPHASE-PROMOTING COMPLEX SUBUNIT 5"/>
    <property type="match status" value="1"/>
</dbReference>
<feature type="signal peptide" evidence="8">
    <location>
        <begin position="1"/>
        <end position="21"/>
    </location>
</feature>
<name>A0AAV9NXX6_9PEZI</name>
<dbReference type="GO" id="GO:0045842">
    <property type="term" value="P:positive regulation of mitotic metaphase/anaphase transition"/>
    <property type="evidence" value="ECO:0007669"/>
    <property type="project" value="TreeGrafter"/>
</dbReference>
<feature type="chain" id="PRO_5043676136" description="Anaphase-promoting complex subunit 5" evidence="8">
    <location>
        <begin position="22"/>
        <end position="427"/>
    </location>
</feature>
<dbReference type="Proteomes" id="UP001337655">
    <property type="component" value="Unassembled WGS sequence"/>
</dbReference>
<dbReference type="GO" id="GO:0005680">
    <property type="term" value="C:anaphase-promoting complex"/>
    <property type="evidence" value="ECO:0007669"/>
    <property type="project" value="InterPro"/>
</dbReference>
<dbReference type="RefSeq" id="XP_064653830.1">
    <property type="nucleotide sequence ID" value="XM_064807926.1"/>
</dbReference>
<evidence type="ECO:0000259" key="9">
    <source>
        <dbReference type="Pfam" id="PF12862"/>
    </source>
</evidence>
<accession>A0AAV9NXX6</accession>
<evidence type="ECO:0000313" key="10">
    <source>
        <dbReference type="EMBL" id="KAK5163336.1"/>
    </source>
</evidence>
<evidence type="ECO:0000256" key="1">
    <source>
        <dbReference type="ARBA" id="ARBA00007450"/>
    </source>
</evidence>
<feature type="compositionally biased region" description="Polar residues" evidence="7">
    <location>
        <begin position="178"/>
        <end position="198"/>
    </location>
</feature>
<dbReference type="EMBL" id="JAVRRT010000026">
    <property type="protein sequence ID" value="KAK5163336.1"/>
    <property type="molecule type" value="Genomic_DNA"/>
</dbReference>
<dbReference type="AlphaFoldDB" id="A0AAV9NXX6"/>
<keyword evidence="3" id="KW-0132">Cell division</keyword>
<keyword evidence="8" id="KW-0732">Signal</keyword>
<dbReference type="InterPro" id="IPR037679">
    <property type="entry name" value="Apc5"/>
</dbReference>
<dbReference type="GO" id="GO:0070979">
    <property type="term" value="P:protein K11-linked ubiquitination"/>
    <property type="evidence" value="ECO:0007669"/>
    <property type="project" value="TreeGrafter"/>
</dbReference>
<keyword evidence="4" id="KW-0498">Mitosis</keyword>
<sequence>MPRYLTPTKICLLVLVELYASDEIPATARLDVLSFIASHINPPSEYDQFSLEDRAQVSSNDITSFSSILSQWPSKIPGRSLYDRFLNDAWTLHDLDALHVFFERVNNVVAPEHPERPEVAAKSISRASPLGQFIRRCCVEFTRLQFSDSQALCAALATYRAPSYQKWATRNPDAARNLQDQPSWATAPSQGELSQDQQTESLLHTSADDTGTLLSLSIHQLQKLGTRVSPSLKRQLSTWISDIYDSSAQSLQHFLHFFECWRAGQYEGALENLHRYFDYSLVGRGADGAGARGAEGAVGGGMETYYQYALLHLSVLHADFERWGECVDALGECIGTARENNDPTCLNFALSYLLYLRQAHPNTENAATSLSTLSRLIGGGTNDQDEIAFLKTKARDGRNWALLSQTLLEEGRGEMGGVSLPSLVRGF</sequence>
<evidence type="ECO:0000256" key="7">
    <source>
        <dbReference type="SAM" id="MobiDB-lite"/>
    </source>
</evidence>
<evidence type="ECO:0000256" key="2">
    <source>
        <dbReference type="ARBA" id="ARBA00016066"/>
    </source>
</evidence>
<comment type="caution">
    <text evidence="10">The sequence shown here is derived from an EMBL/GenBank/DDBJ whole genome shotgun (WGS) entry which is preliminary data.</text>
</comment>
<protein>
    <recommendedName>
        <fullName evidence="2">Anaphase-promoting complex subunit 5</fullName>
    </recommendedName>
</protein>
<evidence type="ECO:0000313" key="11">
    <source>
        <dbReference type="Proteomes" id="UP001337655"/>
    </source>
</evidence>
<proteinExistence type="inferred from homology"/>
<feature type="domain" description="Anaphase-promoting complex subunit 5" evidence="9">
    <location>
        <begin position="253"/>
        <end position="359"/>
    </location>
</feature>
<dbReference type="GeneID" id="89932034"/>
<feature type="region of interest" description="Disordered" evidence="7">
    <location>
        <begin position="175"/>
        <end position="198"/>
    </location>
</feature>
<dbReference type="InterPro" id="IPR026000">
    <property type="entry name" value="Apc5_dom"/>
</dbReference>
<reference evidence="10 11" key="1">
    <citation type="submission" date="2023-08" db="EMBL/GenBank/DDBJ databases">
        <title>Black Yeasts Isolated from many extreme environments.</title>
        <authorList>
            <person name="Coleine C."/>
            <person name="Stajich J.E."/>
            <person name="Selbmann L."/>
        </authorList>
    </citation>
    <scope>NUCLEOTIDE SEQUENCE [LARGE SCALE GENOMIC DNA]</scope>
    <source>
        <strain evidence="10 11">CCFEE 5935</strain>
    </source>
</reference>
<keyword evidence="6" id="KW-0131">Cell cycle</keyword>
<comment type="similarity">
    <text evidence="1">Belongs to the APC5 family.</text>
</comment>
<dbReference type="Pfam" id="PF12862">
    <property type="entry name" value="ANAPC5"/>
    <property type="match status" value="1"/>
</dbReference>
<keyword evidence="5" id="KW-0833">Ubl conjugation pathway</keyword>
<dbReference type="PANTHER" id="PTHR12830:SF9">
    <property type="entry name" value="ANAPHASE-PROMOTING COMPLEX SUBUNIT 5"/>
    <property type="match status" value="1"/>
</dbReference>
<dbReference type="GO" id="GO:0051301">
    <property type="term" value="P:cell division"/>
    <property type="evidence" value="ECO:0007669"/>
    <property type="project" value="UniProtKB-KW"/>
</dbReference>
<evidence type="ECO:0000256" key="6">
    <source>
        <dbReference type="ARBA" id="ARBA00023306"/>
    </source>
</evidence>
<organism evidence="10 11">
    <name type="scientific">Saxophila tyrrhenica</name>
    <dbReference type="NCBI Taxonomy" id="1690608"/>
    <lineage>
        <taxon>Eukaryota</taxon>
        <taxon>Fungi</taxon>
        <taxon>Dikarya</taxon>
        <taxon>Ascomycota</taxon>
        <taxon>Pezizomycotina</taxon>
        <taxon>Dothideomycetes</taxon>
        <taxon>Dothideomycetidae</taxon>
        <taxon>Mycosphaerellales</taxon>
        <taxon>Extremaceae</taxon>
        <taxon>Saxophila</taxon>
    </lineage>
</organism>
<evidence type="ECO:0000256" key="5">
    <source>
        <dbReference type="ARBA" id="ARBA00022786"/>
    </source>
</evidence>
<gene>
    <name evidence="10" type="primary">apc5_1</name>
    <name evidence="10" type="ORF">LTR77_010709</name>
</gene>
<evidence type="ECO:0000256" key="4">
    <source>
        <dbReference type="ARBA" id="ARBA00022776"/>
    </source>
</evidence>
<evidence type="ECO:0000256" key="8">
    <source>
        <dbReference type="SAM" id="SignalP"/>
    </source>
</evidence>